<keyword evidence="3" id="KW-1185">Reference proteome</keyword>
<evidence type="ECO:0000313" key="3">
    <source>
        <dbReference type="Proteomes" id="UP000198858"/>
    </source>
</evidence>
<sequence length="187" mass="22080">MTVNLRNRLVFLLLIFVSFSCQDLKTTEKPEDLIPEEKMVDVLTEMALLHAARNYNKQKLEETGIKPDEYIYEKYDIDSLQFEKSNNYYAEQYSDYERIYDSVKVRLQIMKSRLDSLRDIEIKIEDSIKLSRKDSLKIKDSLEVDSLKVDSLKIDSLKIKRLDKVRNRRDSLIAPPVKLNRDPKSID</sequence>
<dbReference type="InterPro" id="IPR025381">
    <property type="entry name" value="DUF4296"/>
</dbReference>
<dbReference type="STRING" id="1250231.SAMN04488552_1054"/>
<name>A0A1H1LXK7_9FLAO</name>
<reference evidence="2 3" key="1">
    <citation type="submission" date="2016-10" db="EMBL/GenBank/DDBJ databases">
        <authorList>
            <person name="Varghese N."/>
            <person name="Submissions S."/>
        </authorList>
    </citation>
    <scope>NUCLEOTIDE SEQUENCE [LARGE SCALE GENOMIC DNA]</scope>
    <source>
        <strain evidence="2 3">Mar_2010_102</strain>
    </source>
</reference>
<gene>
    <name evidence="2" type="ORF">SAMN04488552_1054</name>
</gene>
<dbReference type="PROSITE" id="PS51257">
    <property type="entry name" value="PROKAR_LIPOPROTEIN"/>
    <property type="match status" value="1"/>
</dbReference>
<dbReference type="EMBL" id="LT629745">
    <property type="protein sequence ID" value="SDR79286.1"/>
    <property type="molecule type" value="Genomic_DNA"/>
</dbReference>
<accession>A0A1H1LXK7</accession>
<organism evidence="2 3">
    <name type="scientific">Christiangramia echinicola</name>
    <dbReference type="NCBI Taxonomy" id="279359"/>
    <lineage>
        <taxon>Bacteria</taxon>
        <taxon>Pseudomonadati</taxon>
        <taxon>Bacteroidota</taxon>
        <taxon>Flavobacteriia</taxon>
        <taxon>Flavobacteriales</taxon>
        <taxon>Flavobacteriaceae</taxon>
        <taxon>Christiangramia</taxon>
    </lineage>
</organism>
<dbReference type="Pfam" id="PF14129">
    <property type="entry name" value="DUF4296"/>
    <property type="match status" value="1"/>
</dbReference>
<dbReference type="AlphaFoldDB" id="A0A1H1LXK7"/>
<feature type="domain" description="DUF4296" evidence="1">
    <location>
        <begin position="30"/>
        <end position="109"/>
    </location>
</feature>
<evidence type="ECO:0000259" key="1">
    <source>
        <dbReference type="Pfam" id="PF14129"/>
    </source>
</evidence>
<protein>
    <recommendedName>
        <fullName evidence="1">DUF4296 domain-containing protein</fullName>
    </recommendedName>
</protein>
<proteinExistence type="predicted"/>
<dbReference type="Proteomes" id="UP000198858">
    <property type="component" value="Chromosome I"/>
</dbReference>
<evidence type="ECO:0000313" key="2">
    <source>
        <dbReference type="EMBL" id="SDR79286.1"/>
    </source>
</evidence>